<keyword evidence="1" id="KW-0175">Coiled coil</keyword>
<feature type="domain" description="YhaN AAA" evidence="3">
    <location>
        <begin position="1"/>
        <end position="213"/>
    </location>
</feature>
<dbReference type="Proteomes" id="UP000076967">
    <property type="component" value="Unassembled WGS sequence"/>
</dbReference>
<evidence type="ECO:0000259" key="3">
    <source>
        <dbReference type="Pfam" id="PF13514"/>
    </source>
</evidence>
<evidence type="ECO:0000256" key="2">
    <source>
        <dbReference type="SAM" id="Phobius"/>
    </source>
</evidence>
<keyword evidence="2" id="KW-0472">Membrane</keyword>
<gene>
    <name evidence="4" type="ORF">PGLA_25485</name>
</gene>
<keyword evidence="2" id="KW-1133">Transmembrane helix</keyword>
<dbReference type="STRING" id="494026.PGLA_25485"/>
<dbReference type="InterPro" id="IPR038734">
    <property type="entry name" value="YhaN_AAA"/>
</dbReference>
<sequence>MRIERLQIHGFGRMKEQDITIKSGITVFMGPNEAGKSTLMQFVRAMLFGIPSRTYPTERYEPLAGGVHGGILKLIDEDGAKWTISRYATSGEVGSGSGNRLEKLKIVKMDEHGQVRDCTQQDMERELLGGMSREIFNQLFAISLSELQEIRTLQSDEMSSYLFHAGIGGGGEIIQAERKLGQDMEKLYKPKGRVQEIAKVLQSMEQLDREITESRGFLQQYNVNALTLNQTVELLHQQEHMRHIQSAQLQLLRKAKEIRPMWLKWSEAMLEQSALPIVATFPADGLRRWESLQGEEDAASLRHTQLFRSKEELHTQLDNLPYDKQLEEQGAVIERLSNRRESYEVRKRDWQEAEAEAQALDTRLTHILRQINPGWTRSELQKFSTSVGERESVRRYAVGFAAYDRRIESLAQETHQLRRQMDIAEDNYRNAQQATKEETEIGRSRFAMMVPHSPQEMATLWNELQGAVERWRENRILRLSAKGQVDSEIAVQRRMKKLYLNLLWGSGILTIVIPILLLWSMGSVKAAVSLGSLLLLVDVILLWNGVMKFPRQHVKRSELNLASDERNELERITKIMSLLISDPLDAAGNEGYKKNPVDAGELESSVRELRKMMDVWQLWQQKLDKLYAEQKACQEREHVLSRELMRVGESMAKEESTFEDLEKSWESWLLERELHEHLSPEAVLDMFGLAEQGLENIDNLDKLRRKERLMYQECHDYELECLSLLSEETDRKDLSSVAWIELKKKEWVEYQETARKRNIVLSRIDSIEEEAKLVTDELERISILMQELMTEGEADSGEDFLRYGGIYNRREQLSAEIRQLGIIMFSGSDDRRKEDILNMLNTQDESELEIACHNCELKMNEVEARWNELQQQHGRLLQEKDQLELLCLHDTALQQLEEQKAVLKELTANYAVMSICAELISRTRRIYEEEKQPEVLKMASIYFERLTKGAYTRIVMKLGAKELLAEHRNLGLIDSGKLSRGTAEQMYLAMRFALASTMNTKTAVPLLFDDIFVNFDEERMIAALSLLQEISSTRQIIMMTCHPFVVKHIRSIDPTVNVISLQPSV</sequence>
<feature type="transmembrane region" description="Helical" evidence="2">
    <location>
        <begin position="498"/>
        <end position="520"/>
    </location>
</feature>
<accession>A0A168BX55</accession>
<feature type="coiled-coil region" evidence="1">
    <location>
        <begin position="400"/>
        <end position="434"/>
    </location>
</feature>
<feature type="coiled-coil region" evidence="1">
    <location>
        <begin position="852"/>
        <end position="909"/>
    </location>
</feature>
<comment type="caution">
    <text evidence="4">The sequence shown here is derived from an EMBL/GenBank/DDBJ whole genome shotgun (WGS) entry which is preliminary data.</text>
</comment>
<keyword evidence="2" id="KW-0812">Transmembrane</keyword>
<dbReference type="PANTHER" id="PTHR41259:SF1">
    <property type="entry name" value="DOUBLE-STRAND BREAK REPAIR RAD50 ATPASE, PUTATIVE-RELATED"/>
    <property type="match status" value="1"/>
</dbReference>
<dbReference type="Pfam" id="PF13514">
    <property type="entry name" value="AAA_27"/>
    <property type="match status" value="1"/>
</dbReference>
<keyword evidence="5" id="KW-1185">Reference proteome</keyword>
<evidence type="ECO:0000313" key="4">
    <source>
        <dbReference type="EMBL" id="OAB32850.1"/>
    </source>
</evidence>
<name>A0A168BX55_9BACL</name>
<dbReference type="InterPro" id="IPR027417">
    <property type="entry name" value="P-loop_NTPase"/>
</dbReference>
<proteinExistence type="predicted"/>
<dbReference type="EMBL" id="LVJH01000074">
    <property type="protein sequence ID" value="OAB32850.1"/>
    <property type="molecule type" value="Genomic_DNA"/>
</dbReference>
<evidence type="ECO:0000256" key="1">
    <source>
        <dbReference type="SAM" id="Coils"/>
    </source>
</evidence>
<organism evidence="4 5">
    <name type="scientific">Paenibacillus glacialis</name>
    <dbReference type="NCBI Taxonomy" id="494026"/>
    <lineage>
        <taxon>Bacteria</taxon>
        <taxon>Bacillati</taxon>
        <taxon>Bacillota</taxon>
        <taxon>Bacilli</taxon>
        <taxon>Bacillales</taxon>
        <taxon>Paenibacillaceae</taxon>
        <taxon>Paenibacillus</taxon>
    </lineage>
</organism>
<reference evidence="4 5" key="1">
    <citation type="submission" date="2016-03" db="EMBL/GenBank/DDBJ databases">
        <title>Draft genome sequence of Paenibacillus glacialis DSM 22343.</title>
        <authorList>
            <person name="Shin S.-K."/>
            <person name="Yi H."/>
        </authorList>
    </citation>
    <scope>NUCLEOTIDE SEQUENCE [LARGE SCALE GENOMIC DNA]</scope>
    <source>
        <strain evidence="4 5">DSM 22343</strain>
    </source>
</reference>
<feature type="coiled-coil region" evidence="1">
    <location>
        <begin position="326"/>
        <end position="353"/>
    </location>
</feature>
<feature type="transmembrane region" description="Helical" evidence="2">
    <location>
        <begin position="526"/>
        <end position="546"/>
    </location>
</feature>
<dbReference type="PANTHER" id="PTHR41259">
    <property type="entry name" value="DOUBLE-STRAND BREAK REPAIR RAD50 ATPASE, PUTATIVE-RELATED"/>
    <property type="match status" value="1"/>
</dbReference>
<dbReference type="RefSeq" id="WP_068538014.1">
    <property type="nucleotide sequence ID" value="NZ_LVJH01000074.1"/>
</dbReference>
<evidence type="ECO:0000313" key="5">
    <source>
        <dbReference type="Proteomes" id="UP000076967"/>
    </source>
</evidence>
<dbReference type="Gene3D" id="3.40.50.300">
    <property type="entry name" value="P-loop containing nucleotide triphosphate hydrolases"/>
    <property type="match status" value="2"/>
</dbReference>
<dbReference type="SUPFAM" id="SSF52540">
    <property type="entry name" value="P-loop containing nucleoside triphosphate hydrolases"/>
    <property type="match status" value="1"/>
</dbReference>
<dbReference type="AlphaFoldDB" id="A0A168BX55"/>
<protein>
    <recommendedName>
        <fullName evidence="3">YhaN AAA domain-containing protein</fullName>
    </recommendedName>
</protein>